<dbReference type="EMBL" id="PYGK01000003">
    <property type="protein sequence ID" value="PSL33609.1"/>
    <property type="molecule type" value="Genomic_DNA"/>
</dbReference>
<keyword evidence="2" id="KW-1185">Reference proteome</keyword>
<dbReference type="AlphaFoldDB" id="A0A2P8GI10"/>
<accession>A0A2P8GI10</accession>
<gene>
    <name evidence="1" type="ORF">CLV42_103592</name>
</gene>
<evidence type="ECO:0000313" key="1">
    <source>
        <dbReference type="EMBL" id="PSL33609.1"/>
    </source>
</evidence>
<organism evidence="1 2">
    <name type="scientific">Chitinophaga ginsengisoli</name>
    <dbReference type="NCBI Taxonomy" id="363837"/>
    <lineage>
        <taxon>Bacteria</taxon>
        <taxon>Pseudomonadati</taxon>
        <taxon>Bacteroidota</taxon>
        <taxon>Chitinophagia</taxon>
        <taxon>Chitinophagales</taxon>
        <taxon>Chitinophagaceae</taxon>
        <taxon>Chitinophaga</taxon>
    </lineage>
</organism>
<dbReference type="Proteomes" id="UP000240978">
    <property type="component" value="Unassembled WGS sequence"/>
</dbReference>
<reference evidence="1 2" key="1">
    <citation type="submission" date="2018-03" db="EMBL/GenBank/DDBJ databases">
        <title>Genomic Encyclopedia of Archaeal and Bacterial Type Strains, Phase II (KMG-II): from individual species to whole genera.</title>
        <authorList>
            <person name="Goeker M."/>
        </authorList>
    </citation>
    <scope>NUCLEOTIDE SEQUENCE [LARGE SCALE GENOMIC DNA]</scope>
    <source>
        <strain evidence="1 2">DSM 18107</strain>
    </source>
</reference>
<name>A0A2P8GI10_9BACT</name>
<comment type="caution">
    <text evidence="1">The sequence shown here is derived from an EMBL/GenBank/DDBJ whole genome shotgun (WGS) entry which is preliminary data.</text>
</comment>
<proteinExistence type="predicted"/>
<sequence>MMKNAIINTPDQHGFILNGTEALYICHLPMFNMKNHMYQVTLEITLSPEARAAYLNDRQTNPGDYYVLGNLQTDLFTIPDVILGKTKNFQADIFRGMPTDPNKDKPLIHNVTTTIKRIVYARHFDYTIPYPDDMTYIVFGNEKEAFIDHYLTEEDDFLHIMSLYKVPDWLPIDQLAISANVGFIGLPSTPMPENPPLATGSYKVAFQGLDQVYELQVGDDIFFDTEIVNMPAEQTAMKGFYAIG</sequence>
<evidence type="ECO:0000313" key="2">
    <source>
        <dbReference type="Proteomes" id="UP000240978"/>
    </source>
</evidence>
<protein>
    <submittedName>
        <fullName evidence="1">Uncharacterized protein</fullName>
    </submittedName>
</protein>